<dbReference type="EMBL" id="KN568430">
    <property type="protein sequence ID" value="KHJ84453.1"/>
    <property type="molecule type" value="Genomic_DNA"/>
</dbReference>
<keyword evidence="2" id="KW-1185">Reference proteome</keyword>
<dbReference type="AlphaFoldDB" id="A0A0B1SGI9"/>
<evidence type="ECO:0000313" key="1">
    <source>
        <dbReference type="EMBL" id="KHJ84453.1"/>
    </source>
</evidence>
<evidence type="ECO:0000313" key="2">
    <source>
        <dbReference type="Proteomes" id="UP000053660"/>
    </source>
</evidence>
<reference evidence="1 2" key="1">
    <citation type="submission" date="2014-03" db="EMBL/GenBank/DDBJ databases">
        <title>Draft genome of the hookworm Oesophagostomum dentatum.</title>
        <authorList>
            <person name="Mitreva M."/>
        </authorList>
    </citation>
    <scope>NUCLEOTIDE SEQUENCE [LARGE SCALE GENOMIC DNA]</scope>
    <source>
        <strain evidence="1 2">OD-Hann</strain>
    </source>
</reference>
<accession>A0A0B1SGI9</accession>
<dbReference type="Proteomes" id="UP000053660">
    <property type="component" value="Unassembled WGS sequence"/>
</dbReference>
<name>A0A0B1SGI9_OESDE</name>
<protein>
    <submittedName>
        <fullName evidence="1">Uncharacterized protein</fullName>
    </submittedName>
</protein>
<gene>
    <name evidence="1" type="ORF">OESDEN_15833</name>
</gene>
<sequence length="62" mass="6880">MAIFWSVHMLVVHHLKELIRDIIAVVLKSGRESTMASSIVGRNDLSPMEALSKSTTLFLLSV</sequence>
<organism evidence="1 2">
    <name type="scientific">Oesophagostomum dentatum</name>
    <name type="common">Nodular worm</name>
    <dbReference type="NCBI Taxonomy" id="61180"/>
    <lineage>
        <taxon>Eukaryota</taxon>
        <taxon>Metazoa</taxon>
        <taxon>Ecdysozoa</taxon>
        <taxon>Nematoda</taxon>
        <taxon>Chromadorea</taxon>
        <taxon>Rhabditida</taxon>
        <taxon>Rhabditina</taxon>
        <taxon>Rhabditomorpha</taxon>
        <taxon>Strongyloidea</taxon>
        <taxon>Strongylidae</taxon>
        <taxon>Oesophagostomum</taxon>
    </lineage>
</organism>
<proteinExistence type="predicted"/>